<keyword evidence="5" id="KW-1185">Reference proteome</keyword>
<gene>
    <name evidence="3" type="ORF">CVV68_04190</name>
    <name evidence="4" type="ORF">CVV68_04205</name>
</gene>
<feature type="domain" description="Peptidase M24" evidence="1">
    <location>
        <begin position="182"/>
        <end position="397"/>
    </location>
</feature>
<dbReference type="InterPro" id="IPR050659">
    <property type="entry name" value="Peptidase_M24B"/>
</dbReference>
<dbReference type="PANTHER" id="PTHR46112">
    <property type="entry name" value="AMINOPEPTIDASE"/>
    <property type="match status" value="1"/>
</dbReference>
<dbReference type="Gene3D" id="3.40.350.10">
    <property type="entry name" value="Creatinase/prolidase N-terminal domain"/>
    <property type="match status" value="1"/>
</dbReference>
<dbReference type="OrthoDB" id="9803194at2"/>
<protein>
    <submittedName>
        <fullName evidence="4">Creatininase</fullName>
    </submittedName>
</protein>
<dbReference type="RefSeq" id="WP_110499750.1">
    <property type="nucleotide sequence ID" value="NZ_QJVD01000003.1"/>
</dbReference>
<dbReference type="CDD" id="cd01090">
    <property type="entry name" value="Creatinase"/>
    <property type="match status" value="1"/>
</dbReference>
<dbReference type="Proteomes" id="UP000247832">
    <property type="component" value="Unassembled WGS sequence"/>
</dbReference>
<proteinExistence type="predicted"/>
<reference evidence="4 5" key="1">
    <citation type="submission" date="2018-05" db="EMBL/GenBank/DDBJ databases">
        <title>Genetic diversity of glacier-inhabiting Cryobacterium bacteria in China and description of Cryobacterium mengkeensis sp. nov. and Arthrobacter glacialis sp. nov.</title>
        <authorList>
            <person name="Liu Q."/>
            <person name="Xin Y.-H."/>
        </authorList>
    </citation>
    <scope>NUCLEOTIDE SEQUENCE [LARGE SCALE GENOMIC DNA]</scope>
    <source>
        <strain evidence="4 5">LI2</strain>
    </source>
</reference>
<comment type="caution">
    <text evidence="4">The sequence shown here is derived from an EMBL/GenBank/DDBJ whole genome shotgun (WGS) entry which is preliminary data.</text>
</comment>
<dbReference type="Pfam" id="PF01321">
    <property type="entry name" value="Creatinase_N"/>
    <property type="match status" value="1"/>
</dbReference>
<dbReference type="PANTHER" id="PTHR46112:SF2">
    <property type="entry name" value="XAA-PRO AMINOPEPTIDASE P-RELATED"/>
    <property type="match status" value="1"/>
</dbReference>
<evidence type="ECO:0000259" key="1">
    <source>
        <dbReference type="Pfam" id="PF00557"/>
    </source>
</evidence>
<dbReference type="AlphaFoldDB" id="A0A2V5LEH3"/>
<dbReference type="EMBL" id="QJVD01000003">
    <property type="protein sequence ID" value="PYI69001.1"/>
    <property type="molecule type" value="Genomic_DNA"/>
</dbReference>
<name>A0A2V5LEH3_9MICC</name>
<dbReference type="InterPro" id="IPR039394">
    <property type="entry name" value="Creatinase_C"/>
</dbReference>
<dbReference type="SUPFAM" id="SSF53092">
    <property type="entry name" value="Creatinase/prolidase N-terminal domain"/>
    <property type="match status" value="1"/>
</dbReference>
<accession>A0A2V5LEH3</accession>
<evidence type="ECO:0000313" key="3">
    <source>
        <dbReference type="EMBL" id="PYI69001.1"/>
    </source>
</evidence>
<evidence type="ECO:0000313" key="5">
    <source>
        <dbReference type="Proteomes" id="UP000247832"/>
    </source>
</evidence>
<sequence>MTISTSSAATNVSELERLKTLHNGSKQKLTFSDAEFERRLNGLRRIMAEKNLDAVVLTSYHNIKYYSDYLFTYFGRSYALVVTADDSVSITANIDAGMPWRTSYGDNIVYTDWRRDNFYFGIQEALNRRGIKATRLGVEDDTLPVLLRDKLQAAFPDATLTDVSQAAMRQRMIKSAEEIEVIKHGARIGDLGGEAIKAAITEGITEYEVALIGTEAMVHEIARTFPDQEVRDTWVWFQSGINTDGAHNWATTRKLQQGDILSLNCFPMTSGYYTALERTLFLGEPDARSLELWNVNVEVHERGLELIKPGAVCKDIAAELNEIYISHGLLANRTFGYGHSFGVLSHYYGREAGLELREDIDTVLEPGMVVSMEPMITVPDGQPGAGGYREHDILVIDENGAENITKFGYGPNNNIINP</sequence>
<dbReference type="InterPro" id="IPR000994">
    <property type="entry name" value="Pept_M24"/>
</dbReference>
<feature type="domain" description="Creatinase N-terminal" evidence="2">
    <location>
        <begin position="39"/>
        <end position="173"/>
    </location>
</feature>
<dbReference type="InterPro" id="IPR000587">
    <property type="entry name" value="Creatinase_N"/>
</dbReference>
<dbReference type="EMBL" id="QJVD01000003">
    <property type="protein sequence ID" value="PYI69004.1"/>
    <property type="molecule type" value="Genomic_DNA"/>
</dbReference>
<dbReference type="GO" id="GO:0016980">
    <property type="term" value="F:creatinase activity"/>
    <property type="evidence" value="ECO:0007669"/>
    <property type="project" value="InterPro"/>
</dbReference>
<dbReference type="InterPro" id="IPR029149">
    <property type="entry name" value="Creatin/AminoP/Spt16_N"/>
</dbReference>
<dbReference type="Pfam" id="PF00557">
    <property type="entry name" value="Peptidase_M24"/>
    <property type="match status" value="1"/>
</dbReference>
<evidence type="ECO:0000313" key="4">
    <source>
        <dbReference type="EMBL" id="PYI69004.1"/>
    </source>
</evidence>
<organism evidence="4 5">
    <name type="scientific">Arthrobacter livingstonensis</name>
    <dbReference type="NCBI Taxonomy" id="670078"/>
    <lineage>
        <taxon>Bacteria</taxon>
        <taxon>Bacillati</taxon>
        <taxon>Actinomycetota</taxon>
        <taxon>Actinomycetes</taxon>
        <taxon>Micrococcales</taxon>
        <taxon>Micrococcaceae</taxon>
        <taxon>Arthrobacter</taxon>
    </lineage>
</organism>
<dbReference type="SUPFAM" id="SSF55920">
    <property type="entry name" value="Creatinase/aminopeptidase"/>
    <property type="match status" value="1"/>
</dbReference>
<evidence type="ECO:0000259" key="2">
    <source>
        <dbReference type="Pfam" id="PF01321"/>
    </source>
</evidence>
<dbReference type="Gene3D" id="3.90.230.10">
    <property type="entry name" value="Creatinase/methionine aminopeptidase superfamily"/>
    <property type="match status" value="1"/>
</dbReference>
<dbReference type="InterPro" id="IPR036005">
    <property type="entry name" value="Creatinase/aminopeptidase-like"/>
</dbReference>